<feature type="transmembrane region" description="Helical" evidence="1">
    <location>
        <begin position="320"/>
        <end position="351"/>
    </location>
</feature>
<keyword evidence="1" id="KW-1133">Transmembrane helix</keyword>
<feature type="transmembrane region" description="Helical" evidence="1">
    <location>
        <begin position="73"/>
        <end position="94"/>
    </location>
</feature>
<dbReference type="NCBIfam" id="TIGR02123">
    <property type="entry name" value="TRAP_fused"/>
    <property type="match status" value="1"/>
</dbReference>
<feature type="transmembrane region" description="Helical" evidence="1">
    <location>
        <begin position="168"/>
        <end position="191"/>
    </location>
</feature>
<feature type="transmembrane region" description="Helical" evidence="1">
    <location>
        <begin position="29"/>
        <end position="52"/>
    </location>
</feature>
<protein>
    <submittedName>
        <fullName evidence="3">TRAP transporter fused permease subunit</fullName>
    </submittedName>
</protein>
<feature type="transmembrane region" description="Helical" evidence="1">
    <location>
        <begin position="264"/>
        <end position="283"/>
    </location>
</feature>
<dbReference type="Pfam" id="PF06808">
    <property type="entry name" value="DctM"/>
    <property type="match status" value="1"/>
</dbReference>
<keyword evidence="1" id="KW-0812">Transmembrane</keyword>
<dbReference type="InterPro" id="IPR011853">
    <property type="entry name" value="TRAP_DctM-Dct_fused"/>
</dbReference>
<proteinExistence type="predicted"/>
<feature type="domain" description="TRAP C4-dicarboxylate transport system permease DctM subunit" evidence="2">
    <location>
        <begin position="2"/>
        <end position="278"/>
    </location>
</feature>
<dbReference type="InterPro" id="IPR010656">
    <property type="entry name" value="DctM"/>
</dbReference>
<keyword evidence="1" id="KW-0472">Membrane</keyword>
<dbReference type="EMBL" id="JACQRX010000368">
    <property type="protein sequence ID" value="MBI4252470.1"/>
    <property type="molecule type" value="Genomic_DNA"/>
</dbReference>
<accession>A0A932ZXN8</accession>
<name>A0A932ZXN8_UNCTE</name>
<comment type="caution">
    <text evidence="3">The sequence shown here is derived from an EMBL/GenBank/DDBJ whole genome shotgun (WGS) entry which is preliminary data.</text>
</comment>
<feature type="non-terminal residue" evidence="3">
    <location>
        <position position="1"/>
    </location>
</feature>
<dbReference type="Proteomes" id="UP000752292">
    <property type="component" value="Unassembled WGS sequence"/>
</dbReference>
<dbReference type="PANTHER" id="PTHR43849">
    <property type="entry name" value="BLL3936 PROTEIN"/>
    <property type="match status" value="1"/>
</dbReference>
<evidence type="ECO:0000313" key="3">
    <source>
        <dbReference type="EMBL" id="MBI4252470.1"/>
    </source>
</evidence>
<dbReference type="PANTHER" id="PTHR43849:SF2">
    <property type="entry name" value="BLL3936 PROTEIN"/>
    <property type="match status" value="1"/>
</dbReference>
<feature type="transmembrane region" description="Helical" evidence="1">
    <location>
        <begin position="203"/>
        <end position="229"/>
    </location>
</feature>
<dbReference type="AlphaFoldDB" id="A0A932ZXN8"/>
<evidence type="ECO:0000313" key="4">
    <source>
        <dbReference type="Proteomes" id="UP000752292"/>
    </source>
</evidence>
<organism evidence="3 4">
    <name type="scientific">Tectimicrobiota bacterium</name>
    <dbReference type="NCBI Taxonomy" id="2528274"/>
    <lineage>
        <taxon>Bacteria</taxon>
        <taxon>Pseudomonadati</taxon>
        <taxon>Nitrospinota/Tectimicrobiota group</taxon>
        <taxon>Candidatus Tectimicrobiota</taxon>
    </lineage>
</organism>
<sequence>NTASTGGQLLPPVMGVGAFIMAELTGISYGHIALVAAIPALLYYLSIGIMVHCEAKRFGLRGLPEGEVQPAGAVLRAGWFHVIPLALLMAFLYAGYSPPYCAGVAVAATVLVSWLNRDESLRMGPRAVWEALVDGSASSLIVGATAGAIGIIVGVVSLTGLGLKLSNIIVSLAGSSLLFAVFLVAFASLILGMGLPITASYLVLAVLAVPALANYGVPVLAAHMIVFWLSQDSNFTPPVCLGAYVAASIAGADPWKTGWTSLKFGKMLYVMALLFAYTSILFTGTLEESLWAVFSALVGTVAFSFWTMRFCYGPTSLPEWLALGASTVLCFIPGVLTDLIGIALFVLVYFIQYRRYKRAPREASAAGVT</sequence>
<reference evidence="3" key="1">
    <citation type="submission" date="2020-07" db="EMBL/GenBank/DDBJ databases">
        <title>Huge and variable diversity of episymbiotic CPR bacteria and DPANN archaea in groundwater ecosystems.</title>
        <authorList>
            <person name="He C.Y."/>
            <person name="Keren R."/>
            <person name="Whittaker M."/>
            <person name="Farag I.F."/>
            <person name="Doudna J."/>
            <person name="Cate J.H.D."/>
            <person name="Banfield J.F."/>
        </authorList>
    </citation>
    <scope>NUCLEOTIDE SEQUENCE</scope>
    <source>
        <strain evidence="3">NC_groundwater_1370_Ag_S-0.2um_69_93</strain>
    </source>
</reference>
<gene>
    <name evidence="3" type="ORF">HY618_08425</name>
</gene>
<feature type="transmembrane region" description="Helical" evidence="1">
    <location>
        <begin position="137"/>
        <end position="162"/>
    </location>
</feature>
<evidence type="ECO:0000256" key="1">
    <source>
        <dbReference type="SAM" id="Phobius"/>
    </source>
</evidence>
<evidence type="ECO:0000259" key="2">
    <source>
        <dbReference type="Pfam" id="PF06808"/>
    </source>
</evidence>
<feature type="transmembrane region" description="Helical" evidence="1">
    <location>
        <begin position="290"/>
        <end position="308"/>
    </location>
</feature>